<dbReference type="SMART" id="SM01079">
    <property type="entry name" value="CHASE"/>
    <property type="match status" value="1"/>
</dbReference>
<dbReference type="GO" id="GO:0007165">
    <property type="term" value="P:signal transduction"/>
    <property type="evidence" value="ECO:0007669"/>
    <property type="project" value="UniProtKB-ARBA"/>
</dbReference>
<dbReference type="STRING" id="1163617.SCD_n01465"/>
<feature type="domain" description="CHASE" evidence="6">
    <location>
        <begin position="72"/>
        <end position="205"/>
    </location>
</feature>
<dbReference type="GO" id="GO:0016020">
    <property type="term" value="C:membrane"/>
    <property type="evidence" value="ECO:0007669"/>
    <property type="project" value="UniProtKB-SubCell"/>
</dbReference>
<evidence type="ECO:0000256" key="2">
    <source>
        <dbReference type="ARBA" id="ARBA00022692"/>
    </source>
</evidence>
<evidence type="ECO:0000259" key="6">
    <source>
        <dbReference type="PROSITE" id="PS50839"/>
    </source>
</evidence>
<dbReference type="PROSITE" id="PS50839">
    <property type="entry name" value="CHASE"/>
    <property type="match status" value="1"/>
</dbReference>
<evidence type="ECO:0000313" key="7">
    <source>
        <dbReference type="EMBL" id="BAN35288.1"/>
    </source>
</evidence>
<organism evidence="7 8">
    <name type="scientific">Sulfuricella denitrificans (strain DSM 22764 / NBRC 105220 / skB26)</name>
    <dbReference type="NCBI Taxonomy" id="1163617"/>
    <lineage>
        <taxon>Bacteria</taxon>
        <taxon>Pseudomonadati</taxon>
        <taxon>Pseudomonadota</taxon>
        <taxon>Betaproteobacteria</taxon>
        <taxon>Nitrosomonadales</taxon>
        <taxon>Sulfuricellaceae</taxon>
        <taxon>Sulfuricella</taxon>
    </lineage>
</organism>
<evidence type="ECO:0000313" key="8">
    <source>
        <dbReference type="Proteomes" id="UP000015559"/>
    </source>
</evidence>
<name>S6AC57_SULDS</name>
<keyword evidence="4 5" id="KW-0472">Membrane</keyword>
<dbReference type="KEGG" id="sdr:SCD_n01465"/>
<dbReference type="GO" id="GO:0016301">
    <property type="term" value="F:kinase activity"/>
    <property type="evidence" value="ECO:0007669"/>
    <property type="project" value="UniProtKB-KW"/>
</dbReference>
<keyword evidence="7" id="KW-0808">Transferase</keyword>
<dbReference type="Gene3D" id="3.30.450.350">
    <property type="entry name" value="CHASE domain"/>
    <property type="match status" value="1"/>
</dbReference>
<keyword evidence="7" id="KW-0418">Kinase</keyword>
<accession>S6AC57</accession>
<gene>
    <name evidence="7" type="ORF">SCD_n01465</name>
</gene>
<dbReference type="PROSITE" id="PS51257">
    <property type="entry name" value="PROKAR_LIPOPROTEIN"/>
    <property type="match status" value="1"/>
</dbReference>
<dbReference type="AlphaFoldDB" id="S6AC57"/>
<dbReference type="Proteomes" id="UP000015559">
    <property type="component" value="Chromosome"/>
</dbReference>
<dbReference type="eggNOG" id="COG3614">
    <property type="taxonomic scope" value="Bacteria"/>
</dbReference>
<evidence type="ECO:0000256" key="5">
    <source>
        <dbReference type="SAM" id="Phobius"/>
    </source>
</evidence>
<dbReference type="HOGENOM" id="CLU_1174937_0_0_4"/>
<reference evidence="7 8" key="1">
    <citation type="journal article" date="2012" name="Appl. Environ. Microbiol.">
        <title>Draft genome sequence of a psychrotolerant sulfur-oxidizing bacterium, Sulfuricella denitrificans skB26, and proteomic insights into cold adaptation.</title>
        <authorList>
            <person name="Watanabe T."/>
            <person name="Kojima H."/>
            <person name="Fukui M."/>
        </authorList>
    </citation>
    <scope>NUCLEOTIDE SEQUENCE [LARGE SCALE GENOMIC DNA]</scope>
    <source>
        <strain evidence="8">skB26</strain>
    </source>
</reference>
<keyword evidence="3 5" id="KW-1133">Transmembrane helix</keyword>
<proteinExistence type="predicted"/>
<dbReference type="Pfam" id="PF03924">
    <property type="entry name" value="CHASE"/>
    <property type="match status" value="1"/>
</dbReference>
<keyword evidence="2 5" id="KW-0812">Transmembrane</keyword>
<dbReference type="OrthoDB" id="9813903at2"/>
<keyword evidence="8" id="KW-1185">Reference proteome</keyword>
<sequence>MTPPKQINILALVILACGLMLSVMMWRYTSRIVVEDYRKDFDFQAIQAEDALKRRIQSFSEVLTGLQSVFVLDQHLSRAEFRRVVFHNGFLDRYPGITVAGYIQAVPAADKTAFEQQVRQDRRLDPVGYPHFAIKPEGERAEYFVITYLEPMAGNEKAFGLDVGSESVRREGAERARDTGEPAATGGITLVQENGSQKAFFFMPPCTGSVCRSRPSSKGARHSWAWPISVCAWAIW</sequence>
<dbReference type="InterPro" id="IPR042240">
    <property type="entry name" value="CHASE_sf"/>
</dbReference>
<protein>
    <submittedName>
        <fullName evidence="7">Sensor histidine kinase, CHASE domain-containing</fullName>
    </submittedName>
</protein>
<feature type="transmembrane region" description="Helical" evidence="5">
    <location>
        <begin position="7"/>
        <end position="28"/>
    </location>
</feature>
<evidence type="ECO:0000256" key="4">
    <source>
        <dbReference type="ARBA" id="ARBA00023136"/>
    </source>
</evidence>
<comment type="subcellular location">
    <subcellularLocation>
        <location evidence="1">Membrane</location>
    </subcellularLocation>
</comment>
<dbReference type="InterPro" id="IPR006189">
    <property type="entry name" value="CHASE_dom"/>
</dbReference>
<evidence type="ECO:0000256" key="1">
    <source>
        <dbReference type="ARBA" id="ARBA00004370"/>
    </source>
</evidence>
<evidence type="ECO:0000256" key="3">
    <source>
        <dbReference type="ARBA" id="ARBA00022989"/>
    </source>
</evidence>
<dbReference type="EMBL" id="AP013066">
    <property type="protein sequence ID" value="BAN35288.1"/>
    <property type="molecule type" value="Genomic_DNA"/>
</dbReference>